<keyword evidence="2" id="KW-1185">Reference proteome</keyword>
<dbReference type="Proteomes" id="UP000499080">
    <property type="component" value="Unassembled WGS sequence"/>
</dbReference>
<accession>A0A4Y2PH25</accession>
<gene>
    <name evidence="1" type="ORF">AVEN_90685_1</name>
</gene>
<dbReference type="AlphaFoldDB" id="A0A4Y2PH25"/>
<evidence type="ECO:0000313" key="1">
    <source>
        <dbReference type="EMBL" id="GBN50399.1"/>
    </source>
</evidence>
<reference evidence="1 2" key="1">
    <citation type="journal article" date="2019" name="Sci. Rep.">
        <title>Orb-weaving spider Araneus ventricosus genome elucidates the spidroin gene catalogue.</title>
        <authorList>
            <person name="Kono N."/>
            <person name="Nakamura H."/>
            <person name="Ohtoshi R."/>
            <person name="Moran D.A.P."/>
            <person name="Shinohara A."/>
            <person name="Yoshida Y."/>
            <person name="Fujiwara M."/>
            <person name="Mori M."/>
            <person name="Tomita M."/>
            <person name="Arakawa K."/>
        </authorList>
    </citation>
    <scope>NUCLEOTIDE SEQUENCE [LARGE SCALE GENOMIC DNA]</scope>
</reference>
<organism evidence="1 2">
    <name type="scientific">Araneus ventricosus</name>
    <name type="common">Orbweaver spider</name>
    <name type="synonym">Epeira ventricosa</name>
    <dbReference type="NCBI Taxonomy" id="182803"/>
    <lineage>
        <taxon>Eukaryota</taxon>
        <taxon>Metazoa</taxon>
        <taxon>Ecdysozoa</taxon>
        <taxon>Arthropoda</taxon>
        <taxon>Chelicerata</taxon>
        <taxon>Arachnida</taxon>
        <taxon>Araneae</taxon>
        <taxon>Araneomorphae</taxon>
        <taxon>Entelegynae</taxon>
        <taxon>Araneoidea</taxon>
        <taxon>Araneidae</taxon>
        <taxon>Araneus</taxon>
    </lineage>
</organism>
<dbReference type="EMBL" id="BGPR01011256">
    <property type="protein sequence ID" value="GBN50399.1"/>
    <property type="molecule type" value="Genomic_DNA"/>
</dbReference>
<name>A0A4Y2PH25_ARAVE</name>
<protein>
    <submittedName>
        <fullName evidence="1">Uncharacterized protein</fullName>
    </submittedName>
</protein>
<evidence type="ECO:0000313" key="2">
    <source>
        <dbReference type="Proteomes" id="UP000499080"/>
    </source>
</evidence>
<sequence length="101" mass="11700">MIKLFYSLKADFDLHIHQPCDISSALGKILKDIEKLKFLNETWTPDGGFQFLYQTEGKQQRKFNQEWLDQYKLLAYSAKFNGGFCKMCVLFASFGAEKGVM</sequence>
<dbReference type="OrthoDB" id="6602453at2759"/>
<proteinExistence type="predicted"/>
<comment type="caution">
    <text evidence="1">The sequence shown here is derived from an EMBL/GenBank/DDBJ whole genome shotgun (WGS) entry which is preliminary data.</text>
</comment>